<gene>
    <name evidence="2" type="primary">WDFY3_3</name>
    <name evidence="2" type="ORF">OS493_014504</name>
</gene>
<dbReference type="Proteomes" id="UP001163046">
    <property type="component" value="Unassembled WGS sequence"/>
</dbReference>
<dbReference type="PANTHER" id="PTHR46108:SF4">
    <property type="entry name" value="BLUE CHEESE"/>
    <property type="match status" value="1"/>
</dbReference>
<dbReference type="AlphaFoldDB" id="A0A9W9YPT3"/>
<evidence type="ECO:0000313" key="3">
    <source>
        <dbReference type="Proteomes" id="UP001163046"/>
    </source>
</evidence>
<proteinExistence type="predicted"/>
<dbReference type="InterPro" id="IPR051944">
    <property type="entry name" value="BEACH_domain_protein"/>
</dbReference>
<comment type="caution">
    <text evidence="2">The sequence shown here is derived from an EMBL/GenBank/DDBJ whole genome shotgun (WGS) entry which is preliminary data.</text>
</comment>
<evidence type="ECO:0000313" key="2">
    <source>
        <dbReference type="EMBL" id="KAJ7361861.1"/>
    </source>
</evidence>
<sequence length="182" mass="20567">MIEAVKGQSVSLDSAYHSLNRTILFQLSRPLARLTDQTSLLEFLHILTTNHKLVFAAVNNEPEFIAGLCHWLLVMGTHKSLAMSVNNRGREKNKFEAVVGTPDIGEEVTEEVDTDVSEREEESSCTSAHLLAVAAERVWNLFVENKREVGATYTLAFTVYTQDLFNKLYYLVFANSCRFMCQ</sequence>
<name>A0A9W9YPT3_9CNID</name>
<accession>A0A9W9YPT3</accession>
<dbReference type="EMBL" id="MU827308">
    <property type="protein sequence ID" value="KAJ7361861.1"/>
    <property type="molecule type" value="Genomic_DNA"/>
</dbReference>
<evidence type="ECO:0000256" key="1">
    <source>
        <dbReference type="ARBA" id="ARBA00022574"/>
    </source>
</evidence>
<protein>
    <submittedName>
        <fullName evidence="2">WD repeat and FYVE domain-containing protein 3</fullName>
    </submittedName>
</protein>
<dbReference type="OrthoDB" id="10018316at2759"/>
<keyword evidence="3" id="KW-1185">Reference proteome</keyword>
<organism evidence="2 3">
    <name type="scientific">Desmophyllum pertusum</name>
    <dbReference type="NCBI Taxonomy" id="174260"/>
    <lineage>
        <taxon>Eukaryota</taxon>
        <taxon>Metazoa</taxon>
        <taxon>Cnidaria</taxon>
        <taxon>Anthozoa</taxon>
        <taxon>Hexacorallia</taxon>
        <taxon>Scleractinia</taxon>
        <taxon>Caryophylliina</taxon>
        <taxon>Caryophylliidae</taxon>
        <taxon>Desmophyllum</taxon>
    </lineage>
</organism>
<dbReference type="PANTHER" id="PTHR46108">
    <property type="entry name" value="BLUE CHEESE"/>
    <property type="match status" value="1"/>
</dbReference>
<keyword evidence="1" id="KW-0853">WD repeat</keyword>
<reference evidence="2" key="1">
    <citation type="submission" date="2023-01" db="EMBL/GenBank/DDBJ databases">
        <title>Genome assembly of the deep-sea coral Lophelia pertusa.</title>
        <authorList>
            <person name="Herrera S."/>
            <person name="Cordes E."/>
        </authorList>
    </citation>
    <scope>NUCLEOTIDE SEQUENCE</scope>
    <source>
        <strain evidence="2">USNM1676648</strain>
        <tissue evidence="2">Polyp</tissue>
    </source>
</reference>